<proteinExistence type="predicted"/>
<dbReference type="OrthoDB" id="283553at2759"/>
<evidence type="ECO:0000313" key="1">
    <source>
        <dbReference type="EMBL" id="CAD2218831.1"/>
    </source>
</evidence>
<dbReference type="Pfam" id="PF15239">
    <property type="entry name" value="CFAP96-like"/>
    <property type="match status" value="1"/>
</dbReference>
<dbReference type="GO" id="GO:0005881">
    <property type="term" value="C:cytoplasmic microtubule"/>
    <property type="evidence" value="ECO:0007669"/>
    <property type="project" value="TreeGrafter"/>
</dbReference>
<dbReference type="AlphaFoldDB" id="S9VA30"/>
<accession>S9VA30</accession>
<dbReference type="EMBL" id="LR877156">
    <property type="protein sequence ID" value="CAD2218831.1"/>
    <property type="molecule type" value="Genomic_DNA"/>
</dbReference>
<dbReference type="InterPro" id="IPR029358">
    <property type="entry name" value="CFAP96"/>
</dbReference>
<organism evidence="1 2">
    <name type="scientific">Angomonas deanei</name>
    <dbReference type="NCBI Taxonomy" id="59799"/>
    <lineage>
        <taxon>Eukaryota</taxon>
        <taxon>Discoba</taxon>
        <taxon>Euglenozoa</taxon>
        <taxon>Kinetoplastea</taxon>
        <taxon>Metakinetoplastina</taxon>
        <taxon>Trypanosomatida</taxon>
        <taxon>Trypanosomatidae</taxon>
        <taxon>Strigomonadinae</taxon>
        <taxon>Angomonas</taxon>
    </lineage>
</organism>
<gene>
    <name evidence="1" type="ORF">ADEAN_000632400</name>
</gene>
<keyword evidence="2" id="KW-1185">Reference proteome</keyword>
<sequence length="280" mass="32217">MVFSIPSYLCTGDRPQKQHVDPRVKGATFYVSRPKTGHNPDALFDKHFLYMWNGERGADLETMRRKEQLESKKKFITPTGFLPTGPSPKPSGLGSYFGTFQQKPPIYAPPNPEKHEQRIAKKELAPRGIYTAPIRKTPAELCGEYIANIYDQPRINDREARKTWRQRMPAEPFRPGGRLGYTFDESMATGHSKCYIMTVPFKEKKPEPVFSHFRIAAPWRPAGYVDDSPAHMEYWEDPYGGYDPRLDPKSYVKKPSDNVFKPSSAPDDFWYTQSVAFKRI</sequence>
<protein>
    <submittedName>
        <fullName evidence="1">Uncharacterized protein</fullName>
    </submittedName>
</protein>
<dbReference type="Proteomes" id="UP000515908">
    <property type="component" value="Chromosome 12"/>
</dbReference>
<evidence type="ECO:0000313" key="2">
    <source>
        <dbReference type="Proteomes" id="UP000515908"/>
    </source>
</evidence>
<dbReference type="PANTHER" id="PTHR31144:SF8">
    <property type="entry name" value="CILIA-AND FLAGELLA-ASSOCIATED PROTEIN 96"/>
    <property type="match status" value="1"/>
</dbReference>
<reference evidence="1 2" key="1">
    <citation type="submission" date="2020-08" db="EMBL/GenBank/DDBJ databases">
        <authorList>
            <person name="Newling K."/>
            <person name="Davey J."/>
            <person name="Forrester S."/>
        </authorList>
    </citation>
    <scope>NUCLEOTIDE SEQUENCE [LARGE SCALE GENOMIC DNA]</scope>
    <source>
        <strain evidence="2">Crithidia deanei Carvalho (ATCC PRA-265)</strain>
    </source>
</reference>
<dbReference type="VEuPathDB" id="TriTrypDB:ADEAN_000632400"/>
<dbReference type="PANTHER" id="PTHR31144">
    <property type="entry name" value="UPF0602 PROTEIN C4ORF47"/>
    <property type="match status" value="1"/>
</dbReference>
<name>S9VA30_9TRYP</name>